<accession>A0A0N1ITB1</accession>
<keyword evidence="2" id="KW-1185">Reference proteome</keyword>
<organism evidence="1 2">
    <name type="scientific">Melipona quadrifasciata</name>
    <dbReference type="NCBI Taxonomy" id="166423"/>
    <lineage>
        <taxon>Eukaryota</taxon>
        <taxon>Metazoa</taxon>
        <taxon>Ecdysozoa</taxon>
        <taxon>Arthropoda</taxon>
        <taxon>Hexapoda</taxon>
        <taxon>Insecta</taxon>
        <taxon>Pterygota</taxon>
        <taxon>Neoptera</taxon>
        <taxon>Endopterygota</taxon>
        <taxon>Hymenoptera</taxon>
        <taxon>Apocrita</taxon>
        <taxon>Aculeata</taxon>
        <taxon>Apoidea</taxon>
        <taxon>Anthophila</taxon>
        <taxon>Apidae</taxon>
        <taxon>Melipona</taxon>
    </lineage>
</organism>
<proteinExistence type="predicted"/>
<protein>
    <submittedName>
        <fullName evidence="1">Uncharacterized protein</fullName>
    </submittedName>
</protein>
<dbReference type="AlphaFoldDB" id="A0A0N1ITB1"/>
<evidence type="ECO:0000313" key="1">
    <source>
        <dbReference type="EMBL" id="KOX71571.1"/>
    </source>
</evidence>
<dbReference type="Proteomes" id="UP000053105">
    <property type="component" value="Unassembled WGS sequence"/>
</dbReference>
<reference evidence="1 2" key="1">
    <citation type="submission" date="2015-07" db="EMBL/GenBank/DDBJ databases">
        <title>The genome of Melipona quadrifasciata.</title>
        <authorList>
            <person name="Pan H."/>
            <person name="Kapheim K."/>
        </authorList>
    </citation>
    <scope>NUCLEOTIDE SEQUENCE [LARGE SCALE GENOMIC DNA]</scope>
    <source>
        <strain evidence="1">0111107301</strain>
        <tissue evidence="1">Whole body</tissue>
    </source>
</reference>
<evidence type="ECO:0000313" key="2">
    <source>
        <dbReference type="Proteomes" id="UP000053105"/>
    </source>
</evidence>
<sequence>MEQLPVALRSMEYAHARTGNTRLTPEFARSVLKLVLLHKDDRRAERSSSLLR</sequence>
<name>A0A0N1ITB1_9HYME</name>
<dbReference type="EMBL" id="KQ435834">
    <property type="protein sequence ID" value="KOX71571.1"/>
    <property type="molecule type" value="Genomic_DNA"/>
</dbReference>
<gene>
    <name evidence="1" type="ORF">WN51_02442</name>
</gene>